<proteinExistence type="predicted"/>
<reference evidence="1 2" key="1">
    <citation type="journal article" date="2019" name="Sci. Rep.">
        <title>Orb-weaving spider Araneus ventricosus genome elucidates the spidroin gene catalogue.</title>
        <authorList>
            <person name="Kono N."/>
            <person name="Nakamura H."/>
            <person name="Ohtoshi R."/>
            <person name="Moran D.A.P."/>
            <person name="Shinohara A."/>
            <person name="Yoshida Y."/>
            <person name="Fujiwara M."/>
            <person name="Mori M."/>
            <person name="Tomita M."/>
            <person name="Arakawa K."/>
        </authorList>
    </citation>
    <scope>NUCLEOTIDE SEQUENCE [LARGE SCALE GENOMIC DNA]</scope>
</reference>
<sequence length="42" mass="4669">MGSTNYSESITRDLKMAVLDGQPLTSTSNPCLRSSQLEFDFK</sequence>
<name>A0A4Y2V553_ARAVE</name>
<dbReference type="AlphaFoldDB" id="A0A4Y2V553"/>
<evidence type="ECO:0000313" key="2">
    <source>
        <dbReference type="Proteomes" id="UP000499080"/>
    </source>
</evidence>
<evidence type="ECO:0000313" key="1">
    <source>
        <dbReference type="EMBL" id="GBO20393.1"/>
    </source>
</evidence>
<dbReference type="Proteomes" id="UP000499080">
    <property type="component" value="Unassembled WGS sequence"/>
</dbReference>
<dbReference type="EMBL" id="BGPR01043748">
    <property type="protein sequence ID" value="GBO20393.1"/>
    <property type="molecule type" value="Genomic_DNA"/>
</dbReference>
<feature type="non-terminal residue" evidence="1">
    <location>
        <position position="42"/>
    </location>
</feature>
<organism evidence="1 2">
    <name type="scientific">Araneus ventricosus</name>
    <name type="common">Orbweaver spider</name>
    <name type="synonym">Epeira ventricosa</name>
    <dbReference type="NCBI Taxonomy" id="182803"/>
    <lineage>
        <taxon>Eukaryota</taxon>
        <taxon>Metazoa</taxon>
        <taxon>Ecdysozoa</taxon>
        <taxon>Arthropoda</taxon>
        <taxon>Chelicerata</taxon>
        <taxon>Arachnida</taxon>
        <taxon>Araneae</taxon>
        <taxon>Araneomorphae</taxon>
        <taxon>Entelegynae</taxon>
        <taxon>Araneoidea</taxon>
        <taxon>Araneidae</taxon>
        <taxon>Araneus</taxon>
    </lineage>
</organism>
<protein>
    <submittedName>
        <fullName evidence="1">Uncharacterized protein</fullName>
    </submittedName>
</protein>
<gene>
    <name evidence="1" type="ORF">AVEN_176010_1</name>
</gene>
<accession>A0A4Y2V553</accession>
<comment type="caution">
    <text evidence="1">The sequence shown here is derived from an EMBL/GenBank/DDBJ whole genome shotgun (WGS) entry which is preliminary data.</text>
</comment>
<keyword evidence="2" id="KW-1185">Reference proteome</keyword>